<dbReference type="InterPro" id="IPR011010">
    <property type="entry name" value="DNA_brk_join_enz"/>
</dbReference>
<sequence>MRTSLRFLADADDPTDVGRKHVESFIAWMIQTRSASTALNKYKALQQSFNYLLDAEENDRHPMAKLSQPATTEKIIPVVGDEQLAELLETGKGKTFRDCRDMPMSRSSLVGFSDRAPSVRAGPAVLGWYRTRLPIGQLTMPASTSGIGCSSRTVMAQESAHCR</sequence>
<keyword evidence="1" id="KW-0238">DNA-binding</keyword>
<dbReference type="AlphaFoldDB" id="A0A8E1T3H0"/>
<dbReference type="InterPro" id="IPR044068">
    <property type="entry name" value="CB"/>
</dbReference>
<evidence type="ECO:0000313" key="3">
    <source>
        <dbReference type="EMBL" id="MBB2497637.1"/>
    </source>
</evidence>
<accession>A0A8E1T3H0</accession>
<evidence type="ECO:0000256" key="1">
    <source>
        <dbReference type="PROSITE-ProRule" id="PRU01248"/>
    </source>
</evidence>
<evidence type="ECO:0000259" key="2">
    <source>
        <dbReference type="PROSITE" id="PS51900"/>
    </source>
</evidence>
<gene>
    <name evidence="3" type="ORF">H5411_00600</name>
</gene>
<dbReference type="GO" id="GO:0003677">
    <property type="term" value="F:DNA binding"/>
    <property type="evidence" value="ECO:0007669"/>
    <property type="project" value="UniProtKB-UniRule"/>
</dbReference>
<dbReference type="RefSeq" id="WP_183122614.1">
    <property type="nucleotide sequence ID" value="NZ_JACJHR010000001.1"/>
</dbReference>
<feature type="domain" description="Core-binding (CB)" evidence="2">
    <location>
        <begin position="1"/>
        <end position="53"/>
    </location>
</feature>
<protein>
    <submittedName>
        <fullName evidence="3">Phage integrase N-terminal SAM-like domain-containing protein</fullName>
    </submittedName>
</protein>
<proteinExistence type="predicted"/>
<dbReference type="Proteomes" id="UP000550260">
    <property type="component" value="Unassembled WGS sequence"/>
</dbReference>
<dbReference type="SUPFAM" id="SSF56349">
    <property type="entry name" value="DNA breaking-rejoining enzymes"/>
    <property type="match status" value="1"/>
</dbReference>
<organism evidence="3 4">
    <name type="scientific">Amycolatopsis echigonensis</name>
    <dbReference type="NCBI Taxonomy" id="2576905"/>
    <lineage>
        <taxon>Bacteria</taxon>
        <taxon>Bacillati</taxon>
        <taxon>Actinomycetota</taxon>
        <taxon>Actinomycetes</taxon>
        <taxon>Pseudonocardiales</taxon>
        <taxon>Pseudonocardiaceae</taxon>
        <taxon>Amycolatopsis</taxon>
    </lineage>
</organism>
<reference evidence="3 4" key="1">
    <citation type="submission" date="2020-08" db="EMBL/GenBank/DDBJ databases">
        <title>Amycolatopsis echigonensis JCM 21831.</title>
        <authorList>
            <person name="Tedsree N."/>
            <person name="Kuncharoen N."/>
            <person name="Likhitwitayawuid K."/>
            <person name="Tanasupawat S."/>
        </authorList>
    </citation>
    <scope>NUCLEOTIDE SEQUENCE [LARGE SCALE GENOMIC DNA]</scope>
    <source>
        <strain evidence="3 4">JCM 21831</strain>
    </source>
</reference>
<dbReference type="EMBL" id="JACJHR010000001">
    <property type="protein sequence ID" value="MBB2497637.1"/>
    <property type="molecule type" value="Genomic_DNA"/>
</dbReference>
<dbReference type="PROSITE" id="PS51900">
    <property type="entry name" value="CB"/>
    <property type="match status" value="1"/>
</dbReference>
<evidence type="ECO:0000313" key="4">
    <source>
        <dbReference type="Proteomes" id="UP000550260"/>
    </source>
</evidence>
<comment type="caution">
    <text evidence="3">The sequence shown here is derived from an EMBL/GenBank/DDBJ whole genome shotgun (WGS) entry which is preliminary data.</text>
</comment>
<name>A0A8E1T3H0_9PSEU</name>